<proteinExistence type="predicted"/>
<evidence type="ECO:0000313" key="4">
    <source>
        <dbReference type="EMBL" id="SCL45841.1"/>
    </source>
</evidence>
<dbReference type="Proteomes" id="UP000198937">
    <property type="component" value="Unassembled WGS sequence"/>
</dbReference>
<dbReference type="RefSeq" id="WP_091432266.1">
    <property type="nucleotide sequence ID" value="NZ_BMMJ01000003.1"/>
</dbReference>
<evidence type="ECO:0008006" key="6">
    <source>
        <dbReference type="Google" id="ProtNLM"/>
    </source>
</evidence>
<protein>
    <recommendedName>
        <fullName evidence="6">Tryptophan-associated transmembrane protein (Trp_oprn_chp)</fullName>
    </recommendedName>
</protein>
<feature type="transmembrane region" description="Helical" evidence="2">
    <location>
        <begin position="93"/>
        <end position="115"/>
    </location>
</feature>
<name>A0A1C6TUM5_9ACTN</name>
<keyword evidence="5" id="KW-1185">Reference proteome</keyword>
<dbReference type="OrthoDB" id="3405913at2"/>
<evidence type="ECO:0000256" key="1">
    <source>
        <dbReference type="SAM" id="MobiDB-lite"/>
    </source>
</evidence>
<feature type="transmembrane region" description="Helical" evidence="2">
    <location>
        <begin position="127"/>
        <end position="147"/>
    </location>
</feature>
<evidence type="ECO:0000313" key="5">
    <source>
        <dbReference type="Proteomes" id="UP000198937"/>
    </source>
</evidence>
<reference evidence="5" key="1">
    <citation type="submission" date="2016-06" db="EMBL/GenBank/DDBJ databases">
        <authorList>
            <person name="Varghese N."/>
            <person name="Submissions Spin"/>
        </authorList>
    </citation>
    <scope>NUCLEOTIDE SEQUENCE [LARGE SCALE GENOMIC DNA]</scope>
    <source>
        <strain evidence="5">DSM 45577</strain>
    </source>
</reference>
<keyword evidence="2" id="KW-1133">Transmembrane helix</keyword>
<dbReference type="AlphaFoldDB" id="A0A1C6TUM5"/>
<evidence type="ECO:0000256" key="2">
    <source>
        <dbReference type="SAM" id="Phobius"/>
    </source>
</evidence>
<dbReference type="EMBL" id="FMIA01000001">
    <property type="protein sequence ID" value="SCL45378.1"/>
    <property type="molecule type" value="Genomic_DNA"/>
</dbReference>
<gene>
    <name evidence="3" type="ORF">GA0070617_0016</name>
    <name evidence="4" type="ORF">GA0070617_0060</name>
</gene>
<sequence>MSQDLPVPRQNDRSDGPAVLEWGPDEPAAPSSGRFGRTLAGLGRDRRLPPVLAGLGAVAAMASLVGEWLVMTVPDSGPGADTVLRVPGNVSEVGGFGAGYLVGLLVLSAVVVLALAGTPAVRPNARLAGLALTGALLALLVATAFSLDEPSQRTLFYSPEDGFQVEYGRGLVMAFVGCLLLVAALQLSGQATEAPTDSPGWRWPGRRDRPQPDDDELPAPADLTVGPAVPFARPEPPA</sequence>
<feature type="region of interest" description="Disordered" evidence="1">
    <location>
        <begin position="192"/>
        <end position="238"/>
    </location>
</feature>
<evidence type="ECO:0000313" key="3">
    <source>
        <dbReference type="EMBL" id="SCL45378.1"/>
    </source>
</evidence>
<feature type="region of interest" description="Disordered" evidence="1">
    <location>
        <begin position="1"/>
        <end position="34"/>
    </location>
</feature>
<keyword evidence="2" id="KW-0812">Transmembrane</keyword>
<feature type="transmembrane region" description="Helical" evidence="2">
    <location>
        <begin position="51"/>
        <end position="73"/>
    </location>
</feature>
<organism evidence="3 5">
    <name type="scientific">Micromonospora yangpuensis</name>
    <dbReference type="NCBI Taxonomy" id="683228"/>
    <lineage>
        <taxon>Bacteria</taxon>
        <taxon>Bacillati</taxon>
        <taxon>Actinomycetota</taxon>
        <taxon>Actinomycetes</taxon>
        <taxon>Micromonosporales</taxon>
        <taxon>Micromonosporaceae</taxon>
        <taxon>Micromonospora</taxon>
    </lineage>
</organism>
<keyword evidence="2" id="KW-0472">Membrane</keyword>
<feature type="transmembrane region" description="Helical" evidence="2">
    <location>
        <begin position="167"/>
        <end position="185"/>
    </location>
</feature>
<accession>A0A1C6TUM5</accession>
<reference evidence="3 5" key="2">
    <citation type="submission" date="2016-06" db="EMBL/GenBank/DDBJ databases">
        <authorList>
            <person name="Kjaerup R.B."/>
            <person name="Dalgaard T.S."/>
            <person name="Juul-Madsen H.R."/>
        </authorList>
    </citation>
    <scope>NUCLEOTIDE SEQUENCE [LARGE SCALE GENOMIC DNA]</scope>
    <source>
        <strain evidence="3 5">DSM 45577</strain>
    </source>
</reference>
<dbReference type="EMBL" id="FMIA01000002">
    <property type="protein sequence ID" value="SCL45841.1"/>
    <property type="molecule type" value="Genomic_DNA"/>
</dbReference>